<dbReference type="AlphaFoldDB" id="A0A3S1J2T1"/>
<feature type="transmembrane region" description="Helical" evidence="5">
    <location>
        <begin position="50"/>
        <end position="69"/>
    </location>
</feature>
<evidence type="ECO:0000256" key="4">
    <source>
        <dbReference type="ARBA" id="ARBA00023136"/>
    </source>
</evidence>
<evidence type="ECO:0000256" key="1">
    <source>
        <dbReference type="ARBA" id="ARBA00004370"/>
    </source>
</evidence>
<comment type="subcellular location">
    <subcellularLocation>
        <location evidence="1">Membrane</location>
    </subcellularLocation>
</comment>
<keyword evidence="2 5" id="KW-0812">Transmembrane</keyword>
<keyword evidence="3 5" id="KW-1133">Transmembrane helix</keyword>
<dbReference type="PANTHER" id="PTHR35371:SF1">
    <property type="entry name" value="BLR7753 PROTEIN"/>
    <property type="match status" value="1"/>
</dbReference>
<dbReference type="InterPro" id="IPR001129">
    <property type="entry name" value="Membr-assoc_MAPEG"/>
</dbReference>
<gene>
    <name evidence="6" type="ORF">DSM106972_029210</name>
</gene>
<dbReference type="SUPFAM" id="SSF161084">
    <property type="entry name" value="MAPEG domain-like"/>
    <property type="match status" value="1"/>
</dbReference>
<sequence>MAAPRAMFDKLPPYAQRATWAHQNSFETFMVFSVAALMAYVTGVNSQTSAVAAIAFVIARLLYSIFYILNIPILRSLMFAVGGLCSLTLFIQSLIQVKG</sequence>
<dbReference type="InterPro" id="IPR023352">
    <property type="entry name" value="MAPEG-like_dom_sf"/>
</dbReference>
<accession>A0A3S1J2T1</accession>
<dbReference type="Proteomes" id="UP000271624">
    <property type="component" value="Unassembled WGS sequence"/>
</dbReference>
<dbReference type="GO" id="GO:0016020">
    <property type="term" value="C:membrane"/>
    <property type="evidence" value="ECO:0007669"/>
    <property type="project" value="UniProtKB-SubCell"/>
</dbReference>
<feature type="transmembrane region" description="Helical" evidence="5">
    <location>
        <begin position="26"/>
        <end position="44"/>
    </location>
</feature>
<dbReference type="PANTHER" id="PTHR35371">
    <property type="entry name" value="INNER MEMBRANE PROTEIN"/>
    <property type="match status" value="1"/>
</dbReference>
<keyword evidence="4 5" id="KW-0472">Membrane</keyword>
<evidence type="ECO:0000256" key="5">
    <source>
        <dbReference type="SAM" id="Phobius"/>
    </source>
</evidence>
<protein>
    <recommendedName>
        <fullName evidence="8">MAPEG family protein</fullName>
    </recommendedName>
</protein>
<evidence type="ECO:0000256" key="3">
    <source>
        <dbReference type="ARBA" id="ARBA00022989"/>
    </source>
</evidence>
<dbReference type="Gene3D" id="1.20.120.550">
    <property type="entry name" value="Membrane associated eicosanoid/glutathione metabolism-like domain"/>
    <property type="match status" value="1"/>
</dbReference>
<dbReference type="EMBL" id="RSCL01000006">
    <property type="protein sequence ID" value="RUT06664.1"/>
    <property type="molecule type" value="Genomic_DNA"/>
</dbReference>
<organism evidence="6 7">
    <name type="scientific">Dulcicalothrix desertica PCC 7102</name>
    <dbReference type="NCBI Taxonomy" id="232991"/>
    <lineage>
        <taxon>Bacteria</taxon>
        <taxon>Bacillati</taxon>
        <taxon>Cyanobacteriota</taxon>
        <taxon>Cyanophyceae</taxon>
        <taxon>Nostocales</taxon>
        <taxon>Calotrichaceae</taxon>
        <taxon>Dulcicalothrix</taxon>
    </lineage>
</organism>
<evidence type="ECO:0000313" key="7">
    <source>
        <dbReference type="Proteomes" id="UP000271624"/>
    </source>
</evidence>
<dbReference type="Pfam" id="PF01124">
    <property type="entry name" value="MAPEG"/>
    <property type="match status" value="1"/>
</dbReference>
<comment type="caution">
    <text evidence="6">The sequence shown here is derived from an EMBL/GenBank/DDBJ whole genome shotgun (WGS) entry which is preliminary data.</text>
</comment>
<evidence type="ECO:0000256" key="2">
    <source>
        <dbReference type="ARBA" id="ARBA00022692"/>
    </source>
</evidence>
<reference evidence="6" key="2">
    <citation type="journal article" date="2019" name="Genome Biol. Evol.">
        <title>Day and night: Metabolic profiles and evolutionary relationships of six axenic non-marine cyanobacteria.</title>
        <authorList>
            <person name="Will S.E."/>
            <person name="Henke P."/>
            <person name="Boedeker C."/>
            <person name="Huang S."/>
            <person name="Brinkmann H."/>
            <person name="Rohde M."/>
            <person name="Jarek M."/>
            <person name="Friedl T."/>
            <person name="Seufert S."/>
            <person name="Schumacher M."/>
            <person name="Overmann J."/>
            <person name="Neumann-Schaal M."/>
            <person name="Petersen J."/>
        </authorList>
    </citation>
    <scope>NUCLEOTIDE SEQUENCE [LARGE SCALE GENOMIC DNA]</scope>
    <source>
        <strain evidence="6">PCC 7102</strain>
    </source>
</reference>
<keyword evidence="7" id="KW-1185">Reference proteome</keyword>
<name>A0A3S1J2T1_9CYAN</name>
<evidence type="ECO:0000313" key="6">
    <source>
        <dbReference type="EMBL" id="RUT06664.1"/>
    </source>
</evidence>
<reference evidence="6" key="1">
    <citation type="submission" date="2018-12" db="EMBL/GenBank/DDBJ databases">
        <authorList>
            <person name="Will S."/>
            <person name="Neumann-Schaal M."/>
            <person name="Henke P."/>
        </authorList>
    </citation>
    <scope>NUCLEOTIDE SEQUENCE</scope>
    <source>
        <strain evidence="6">PCC 7102</strain>
    </source>
</reference>
<feature type="transmembrane region" description="Helical" evidence="5">
    <location>
        <begin position="76"/>
        <end position="95"/>
    </location>
</feature>
<proteinExistence type="predicted"/>
<evidence type="ECO:0008006" key="8">
    <source>
        <dbReference type="Google" id="ProtNLM"/>
    </source>
</evidence>